<evidence type="ECO:0000313" key="1">
    <source>
        <dbReference type="EMBL" id="KAK5970764.1"/>
    </source>
</evidence>
<feature type="non-terminal residue" evidence="1">
    <location>
        <position position="1"/>
    </location>
</feature>
<gene>
    <name evidence="1" type="ORF">GCK32_019356</name>
</gene>
<reference evidence="1 2" key="1">
    <citation type="submission" date="2019-10" db="EMBL/GenBank/DDBJ databases">
        <title>Assembly and Annotation for the nematode Trichostrongylus colubriformis.</title>
        <authorList>
            <person name="Martin J."/>
        </authorList>
    </citation>
    <scope>NUCLEOTIDE SEQUENCE [LARGE SCALE GENOMIC DNA]</scope>
    <source>
        <strain evidence="1">G859</strain>
        <tissue evidence="1">Whole worm</tissue>
    </source>
</reference>
<organism evidence="1 2">
    <name type="scientific">Trichostrongylus colubriformis</name>
    <name type="common">Black scour worm</name>
    <dbReference type="NCBI Taxonomy" id="6319"/>
    <lineage>
        <taxon>Eukaryota</taxon>
        <taxon>Metazoa</taxon>
        <taxon>Ecdysozoa</taxon>
        <taxon>Nematoda</taxon>
        <taxon>Chromadorea</taxon>
        <taxon>Rhabditida</taxon>
        <taxon>Rhabditina</taxon>
        <taxon>Rhabditomorpha</taxon>
        <taxon>Strongyloidea</taxon>
        <taxon>Trichostrongylidae</taxon>
        <taxon>Trichostrongylus</taxon>
    </lineage>
</organism>
<accession>A0AAN8F794</accession>
<dbReference type="Proteomes" id="UP001331761">
    <property type="component" value="Unassembled WGS sequence"/>
</dbReference>
<keyword evidence="2" id="KW-1185">Reference proteome</keyword>
<evidence type="ECO:0000313" key="2">
    <source>
        <dbReference type="Proteomes" id="UP001331761"/>
    </source>
</evidence>
<comment type="caution">
    <text evidence="1">The sequence shown here is derived from an EMBL/GenBank/DDBJ whole genome shotgun (WGS) entry which is preliminary data.</text>
</comment>
<proteinExistence type="predicted"/>
<sequence>DKPDLTCILPAHMLSAKEKASEMWKKTIKALKERIFERRMSNLVMFHIFKKNFYHTVGNFAPMGRLFSLPRSTCHKFV</sequence>
<dbReference type="AlphaFoldDB" id="A0AAN8F794"/>
<dbReference type="EMBL" id="WIXE01018624">
    <property type="protein sequence ID" value="KAK5970764.1"/>
    <property type="molecule type" value="Genomic_DNA"/>
</dbReference>
<protein>
    <submittedName>
        <fullName evidence="1">Uncharacterized protein</fullName>
    </submittedName>
</protein>
<name>A0AAN8F794_TRICO</name>